<evidence type="ECO:0000313" key="2">
    <source>
        <dbReference type="Proteomes" id="UP000429555"/>
    </source>
</evidence>
<dbReference type="AlphaFoldDB" id="A0A6I4KYN7"/>
<keyword evidence="2" id="KW-1185">Reference proteome</keyword>
<evidence type="ECO:0000313" key="1">
    <source>
        <dbReference type="EMBL" id="MVW77197.1"/>
    </source>
</evidence>
<accession>A0A6I4KYN7</accession>
<dbReference type="EMBL" id="WKJZ01000005">
    <property type="protein sequence ID" value="MVW77197.1"/>
    <property type="molecule type" value="Genomic_DNA"/>
</dbReference>
<dbReference type="RefSeq" id="WP_160347854.1">
    <property type="nucleotide sequence ID" value="NZ_WKJZ01000005.1"/>
</dbReference>
<dbReference type="Proteomes" id="UP000429555">
    <property type="component" value="Unassembled WGS sequence"/>
</dbReference>
<gene>
    <name evidence="1" type="ORF">GJV18_17905</name>
</gene>
<proteinExistence type="predicted"/>
<organism evidence="1 2">
    <name type="scientific">Pseudomonas xionganensis</name>
    <dbReference type="NCBI Taxonomy" id="2654845"/>
    <lineage>
        <taxon>Bacteria</taxon>
        <taxon>Pseudomonadati</taxon>
        <taxon>Pseudomonadota</taxon>
        <taxon>Gammaproteobacteria</taxon>
        <taxon>Pseudomonadales</taxon>
        <taxon>Pseudomonadaceae</taxon>
        <taxon>Pseudomonas</taxon>
    </lineage>
</organism>
<reference evidence="1 2" key="1">
    <citation type="submission" date="2019-11" db="EMBL/GenBank/DDBJ databases">
        <title>Pseudomonas flavidum sp. nov., isolated from Baiyang Lake.</title>
        <authorList>
            <person name="Zhao Y."/>
        </authorList>
    </citation>
    <scope>NUCLEOTIDE SEQUENCE [LARGE SCALE GENOMIC DNA]</scope>
    <source>
        <strain evidence="2">R-22-3 w-18</strain>
    </source>
</reference>
<name>A0A6I4KYN7_9PSED</name>
<protein>
    <submittedName>
        <fullName evidence="1">Uncharacterized protein</fullName>
    </submittedName>
</protein>
<comment type="caution">
    <text evidence="1">The sequence shown here is derived from an EMBL/GenBank/DDBJ whole genome shotgun (WGS) entry which is preliminary data.</text>
</comment>
<sequence length="73" mass="7918">MGLKPVDGCETQPSTGFKSKKFSLKQLLISKLKPQPVGCEEGDFAKEQERLASFSSAFRAVWASAAPADTQKN</sequence>